<dbReference type="Proteomes" id="UP000553442">
    <property type="component" value="Unassembled WGS sequence"/>
</dbReference>
<evidence type="ECO:0000313" key="10">
    <source>
        <dbReference type="EMBL" id="MBB3329317.1"/>
    </source>
</evidence>
<keyword evidence="3 6" id="KW-0949">S-adenosyl-L-methionine</keyword>
<dbReference type="InterPro" id="IPR001525">
    <property type="entry name" value="C5_MeTfrase"/>
</dbReference>
<reference evidence="10 11" key="1">
    <citation type="submission" date="2020-08" db="EMBL/GenBank/DDBJ databases">
        <title>Genomic Encyclopedia of Archaeal and Bacterial Type Strains, Phase II (KMG-II): from individual species to whole genera.</title>
        <authorList>
            <person name="Goeker M."/>
        </authorList>
    </citation>
    <scope>NUCLEOTIDE SEQUENCE [LARGE SCALE GENOMIC DNA]</scope>
    <source>
        <strain evidence="10 11">5AG</strain>
    </source>
</reference>
<feature type="region of interest" description="Disordered" evidence="9">
    <location>
        <begin position="420"/>
        <end position="450"/>
    </location>
</feature>
<dbReference type="InterPro" id="IPR050390">
    <property type="entry name" value="C5-Methyltransferase"/>
</dbReference>
<dbReference type="EC" id="2.1.1.37" evidence="8"/>
<name>A0A7W5P985_9GAMM</name>
<dbReference type="GO" id="GO:0044027">
    <property type="term" value="P:negative regulation of gene expression via chromosomal CpG island methylation"/>
    <property type="evidence" value="ECO:0007669"/>
    <property type="project" value="TreeGrafter"/>
</dbReference>
<gene>
    <name evidence="10" type="ORF">BDK63_000153</name>
</gene>
<dbReference type="EMBL" id="JACHZF010000001">
    <property type="protein sequence ID" value="MBB3329317.1"/>
    <property type="molecule type" value="Genomic_DNA"/>
</dbReference>
<keyword evidence="4" id="KW-0680">Restriction system</keyword>
<keyword evidence="2 6" id="KW-0808">Transferase</keyword>
<evidence type="ECO:0000256" key="2">
    <source>
        <dbReference type="ARBA" id="ARBA00022679"/>
    </source>
</evidence>
<dbReference type="Pfam" id="PF00145">
    <property type="entry name" value="DNA_methylase"/>
    <property type="match status" value="1"/>
</dbReference>
<dbReference type="PROSITE" id="PS00095">
    <property type="entry name" value="C5_MTASE_2"/>
    <property type="match status" value="1"/>
</dbReference>
<dbReference type="NCBIfam" id="TIGR00675">
    <property type="entry name" value="dcm"/>
    <property type="match status" value="1"/>
</dbReference>
<organism evidence="10 11">
    <name type="scientific">Halomonas campaniensis</name>
    <dbReference type="NCBI Taxonomy" id="213554"/>
    <lineage>
        <taxon>Bacteria</taxon>
        <taxon>Pseudomonadati</taxon>
        <taxon>Pseudomonadota</taxon>
        <taxon>Gammaproteobacteria</taxon>
        <taxon>Oceanospirillales</taxon>
        <taxon>Halomonadaceae</taxon>
        <taxon>Halomonas</taxon>
    </lineage>
</organism>
<dbReference type="RefSeq" id="WP_183329402.1">
    <property type="nucleotide sequence ID" value="NZ_JACHZF010000001.1"/>
</dbReference>
<evidence type="ECO:0000256" key="3">
    <source>
        <dbReference type="ARBA" id="ARBA00022691"/>
    </source>
</evidence>
<dbReference type="InterPro" id="IPR018117">
    <property type="entry name" value="C5_DNA_meth_AS"/>
</dbReference>
<proteinExistence type="inferred from homology"/>
<dbReference type="GO" id="GO:0032259">
    <property type="term" value="P:methylation"/>
    <property type="evidence" value="ECO:0007669"/>
    <property type="project" value="UniProtKB-KW"/>
</dbReference>
<feature type="compositionally biased region" description="Basic residues" evidence="9">
    <location>
        <begin position="420"/>
        <end position="431"/>
    </location>
</feature>
<dbReference type="PROSITE" id="PS00094">
    <property type="entry name" value="C5_MTASE_1"/>
    <property type="match status" value="1"/>
</dbReference>
<evidence type="ECO:0000256" key="1">
    <source>
        <dbReference type="ARBA" id="ARBA00022603"/>
    </source>
</evidence>
<comment type="similarity">
    <text evidence="6 7">Belongs to the class I-like SAM-binding methyltransferase superfamily. C5-methyltransferase family.</text>
</comment>
<dbReference type="AlphaFoldDB" id="A0A7W5P985"/>
<dbReference type="GO" id="GO:0003677">
    <property type="term" value="F:DNA binding"/>
    <property type="evidence" value="ECO:0007669"/>
    <property type="project" value="TreeGrafter"/>
</dbReference>
<evidence type="ECO:0000313" key="11">
    <source>
        <dbReference type="Proteomes" id="UP000553442"/>
    </source>
</evidence>
<dbReference type="Gene3D" id="3.90.120.10">
    <property type="entry name" value="DNA Methylase, subunit A, domain 2"/>
    <property type="match status" value="1"/>
</dbReference>
<keyword evidence="1 6" id="KW-0489">Methyltransferase</keyword>
<evidence type="ECO:0000256" key="7">
    <source>
        <dbReference type="RuleBase" id="RU000416"/>
    </source>
</evidence>
<accession>A0A7W5P985</accession>
<evidence type="ECO:0000256" key="5">
    <source>
        <dbReference type="ARBA" id="ARBA00047422"/>
    </source>
</evidence>
<dbReference type="GO" id="GO:0009307">
    <property type="term" value="P:DNA restriction-modification system"/>
    <property type="evidence" value="ECO:0007669"/>
    <property type="project" value="UniProtKB-KW"/>
</dbReference>
<dbReference type="SUPFAM" id="SSF53335">
    <property type="entry name" value="S-adenosyl-L-methionine-dependent methyltransferases"/>
    <property type="match status" value="1"/>
</dbReference>
<dbReference type="PANTHER" id="PTHR10629">
    <property type="entry name" value="CYTOSINE-SPECIFIC METHYLTRANSFERASE"/>
    <property type="match status" value="1"/>
</dbReference>
<evidence type="ECO:0000256" key="9">
    <source>
        <dbReference type="SAM" id="MobiDB-lite"/>
    </source>
</evidence>
<evidence type="ECO:0000256" key="8">
    <source>
        <dbReference type="RuleBase" id="RU000417"/>
    </source>
</evidence>
<dbReference type="PRINTS" id="PR00105">
    <property type="entry name" value="C5METTRFRASE"/>
</dbReference>
<feature type="compositionally biased region" description="Basic and acidic residues" evidence="9">
    <location>
        <begin position="437"/>
        <end position="450"/>
    </location>
</feature>
<dbReference type="InterPro" id="IPR029063">
    <property type="entry name" value="SAM-dependent_MTases_sf"/>
</dbReference>
<evidence type="ECO:0000256" key="4">
    <source>
        <dbReference type="ARBA" id="ARBA00022747"/>
    </source>
</evidence>
<feature type="region of interest" description="Disordered" evidence="9">
    <location>
        <begin position="317"/>
        <end position="342"/>
    </location>
</feature>
<dbReference type="Gene3D" id="3.40.50.150">
    <property type="entry name" value="Vaccinia Virus protein VP39"/>
    <property type="match status" value="1"/>
</dbReference>
<evidence type="ECO:0000256" key="6">
    <source>
        <dbReference type="PROSITE-ProRule" id="PRU01016"/>
    </source>
</evidence>
<feature type="active site" evidence="6">
    <location>
        <position position="97"/>
    </location>
</feature>
<dbReference type="PANTHER" id="PTHR10629:SF52">
    <property type="entry name" value="DNA (CYTOSINE-5)-METHYLTRANSFERASE 1"/>
    <property type="match status" value="1"/>
</dbReference>
<dbReference type="GO" id="GO:0003886">
    <property type="term" value="F:DNA (cytosine-5-)-methyltransferase activity"/>
    <property type="evidence" value="ECO:0007669"/>
    <property type="project" value="UniProtKB-EC"/>
</dbReference>
<dbReference type="PROSITE" id="PS51679">
    <property type="entry name" value="SAM_MT_C5"/>
    <property type="match status" value="1"/>
</dbReference>
<dbReference type="InterPro" id="IPR031303">
    <property type="entry name" value="C5_meth_CS"/>
</dbReference>
<protein>
    <recommendedName>
        <fullName evidence="8">Cytosine-specific methyltransferase</fullName>
        <ecNumber evidence="8">2.1.1.37</ecNumber>
    </recommendedName>
</protein>
<comment type="catalytic activity">
    <reaction evidence="5 8">
        <text>a 2'-deoxycytidine in DNA + S-adenosyl-L-methionine = a 5-methyl-2'-deoxycytidine in DNA + S-adenosyl-L-homocysteine + H(+)</text>
        <dbReference type="Rhea" id="RHEA:13681"/>
        <dbReference type="Rhea" id="RHEA-COMP:11369"/>
        <dbReference type="Rhea" id="RHEA-COMP:11370"/>
        <dbReference type="ChEBI" id="CHEBI:15378"/>
        <dbReference type="ChEBI" id="CHEBI:57856"/>
        <dbReference type="ChEBI" id="CHEBI:59789"/>
        <dbReference type="ChEBI" id="CHEBI:85452"/>
        <dbReference type="ChEBI" id="CHEBI:85454"/>
        <dbReference type="EC" id="2.1.1.37"/>
    </reaction>
</comment>
<comment type="caution">
    <text evidence="10">The sequence shown here is derived from an EMBL/GenBank/DDBJ whole genome shotgun (WGS) entry which is preliminary data.</text>
</comment>
<sequence>MAQLSSPLRFVDVFAGCGGLSLGLLQSGCQGIFAIEKTPLAFETFRYNLVDGVNYQFEWPAWLPKNAMSCEDLLDKYHEKLFGLRGSVDLLVGGPPCQGFSTAGRRDPADPRNQMTEQYLRLIEILQPRYLVIENVAGFNMRFASGDGPLSLTEAARPPTHADSVEKCLEGLGYSVSRGLINCSDFGVPQNRIRYLFLCERNDTGESGNNNLLLELLGTKERFLAKNELPRSRKITSEEAINDLRTTGRDLLDSTDSNAKGFKEAKYAAPLVEVGYLKLMRKMSDGEAPDSRRLANHKKETVEYFRKVQEICRPGRPMSKSERERLGTKKHSTTVLHPGLPAPTVTTLPDDILHYCEPRILTVRENARLQSFPDWFSFRGKYTTGGKFRKQECPRYTQVGNAVPPLLANAIGSMLSSRHQKALVKSGKRVGKQSDSVSREKEKKIAGSSQ</sequence>
<keyword evidence="11" id="KW-1185">Reference proteome</keyword>